<dbReference type="InterPro" id="IPR029787">
    <property type="entry name" value="Nucleotide_cyclase"/>
</dbReference>
<evidence type="ECO:0000256" key="1">
    <source>
        <dbReference type="SAM" id="Coils"/>
    </source>
</evidence>
<dbReference type="Proteomes" id="UP001196661">
    <property type="component" value="Unassembled WGS sequence"/>
</dbReference>
<dbReference type="PANTHER" id="PTHR45138">
    <property type="entry name" value="REGULATORY COMPONENTS OF SENSORY TRANSDUCTION SYSTEM"/>
    <property type="match status" value="1"/>
</dbReference>
<dbReference type="InterPro" id="IPR000160">
    <property type="entry name" value="GGDEF_dom"/>
</dbReference>
<evidence type="ECO:0000259" key="2">
    <source>
        <dbReference type="PROSITE" id="PS50887"/>
    </source>
</evidence>
<dbReference type="Gene3D" id="3.30.70.270">
    <property type="match status" value="1"/>
</dbReference>
<name>A0ABS5Y101_9CYAN</name>
<dbReference type="EMBL" id="JADOER010000004">
    <property type="protein sequence ID" value="MBT9311493.1"/>
    <property type="molecule type" value="Genomic_DNA"/>
</dbReference>
<evidence type="ECO:0000313" key="4">
    <source>
        <dbReference type="Proteomes" id="UP001196661"/>
    </source>
</evidence>
<dbReference type="PANTHER" id="PTHR45138:SF9">
    <property type="entry name" value="DIGUANYLATE CYCLASE DGCM-RELATED"/>
    <property type="match status" value="1"/>
</dbReference>
<dbReference type="RefSeq" id="WP_215617375.1">
    <property type="nucleotide sequence ID" value="NZ_JADOER010000004.1"/>
</dbReference>
<reference evidence="3 4" key="1">
    <citation type="journal article" date="2021" name="Mar. Drugs">
        <title>Genome Reduction and Secondary Metabolism of the Marine Sponge-Associated Cyanobacterium Leptothoe.</title>
        <authorList>
            <person name="Konstantinou D."/>
            <person name="Popin R.V."/>
            <person name="Fewer D.P."/>
            <person name="Sivonen K."/>
            <person name="Gkelis S."/>
        </authorList>
    </citation>
    <scope>NUCLEOTIDE SEQUENCE [LARGE SCALE GENOMIC DNA]</scope>
    <source>
        <strain evidence="3 4">TAU-MAC 1615</strain>
    </source>
</reference>
<dbReference type="SMART" id="SM00267">
    <property type="entry name" value="GGDEF"/>
    <property type="match status" value="1"/>
</dbReference>
<evidence type="ECO:0000313" key="3">
    <source>
        <dbReference type="EMBL" id="MBT9311493.1"/>
    </source>
</evidence>
<proteinExistence type="predicted"/>
<dbReference type="SUPFAM" id="SSF55073">
    <property type="entry name" value="Nucleotide cyclase"/>
    <property type="match status" value="1"/>
</dbReference>
<feature type="coiled-coil region" evidence="1">
    <location>
        <begin position="55"/>
        <end position="82"/>
    </location>
</feature>
<dbReference type="CDD" id="cd01949">
    <property type="entry name" value="GGDEF"/>
    <property type="match status" value="1"/>
</dbReference>
<keyword evidence="4" id="KW-1185">Reference proteome</keyword>
<dbReference type="NCBIfam" id="TIGR00254">
    <property type="entry name" value="GGDEF"/>
    <property type="match status" value="1"/>
</dbReference>
<protein>
    <submittedName>
        <fullName evidence="3">GGDEF domain-containing protein</fullName>
    </submittedName>
</protein>
<organism evidence="3 4">
    <name type="scientific">Leptothoe kymatousa TAU-MAC 1615</name>
    <dbReference type="NCBI Taxonomy" id="2364775"/>
    <lineage>
        <taxon>Bacteria</taxon>
        <taxon>Bacillati</taxon>
        <taxon>Cyanobacteriota</taxon>
        <taxon>Cyanophyceae</taxon>
        <taxon>Nodosilineales</taxon>
        <taxon>Cymatolegaceae</taxon>
        <taxon>Leptothoe</taxon>
        <taxon>Leptothoe kymatousa</taxon>
    </lineage>
</organism>
<sequence length="238" mass="27199">MVSLAIHQTTTEFKAITAKQFLILKKIKRYSRERLRLDRFVRALPHSPRARQQDVYRLQREMQELRNHCVKLLEENQRLAYEVNHDSLTGLYNRRYFDNYCPQACQTAAAMGHQLSLLVLDIDHFKAYNDTHSHQAGDQLLQRLGQYLLAQVQTAENCVARYGGEEFVVVLPRHDFAAAYAIAQTIQTIVSTFNITVSIGIACYGIDGATPKDLFSCADRRLYAAKQNGRNCIVGSME</sequence>
<comment type="caution">
    <text evidence="3">The sequence shown here is derived from an EMBL/GenBank/DDBJ whole genome shotgun (WGS) entry which is preliminary data.</text>
</comment>
<dbReference type="PROSITE" id="PS50887">
    <property type="entry name" value="GGDEF"/>
    <property type="match status" value="1"/>
</dbReference>
<feature type="domain" description="GGDEF" evidence="2">
    <location>
        <begin position="113"/>
        <end position="238"/>
    </location>
</feature>
<gene>
    <name evidence="3" type="ORF">IXB28_04695</name>
</gene>
<dbReference type="InterPro" id="IPR050469">
    <property type="entry name" value="Diguanylate_Cyclase"/>
</dbReference>
<dbReference type="Pfam" id="PF00990">
    <property type="entry name" value="GGDEF"/>
    <property type="match status" value="1"/>
</dbReference>
<keyword evidence="1" id="KW-0175">Coiled coil</keyword>
<accession>A0ABS5Y101</accession>
<dbReference type="InterPro" id="IPR043128">
    <property type="entry name" value="Rev_trsase/Diguanyl_cyclase"/>
</dbReference>